<keyword evidence="7" id="KW-1185">Reference proteome</keyword>
<dbReference type="Proteomes" id="UP000572635">
    <property type="component" value="Unassembled WGS sequence"/>
</dbReference>
<gene>
    <name evidence="6" type="ORF">HDA36_004575</name>
</gene>
<dbReference type="AlphaFoldDB" id="A0A7W8QQC0"/>
<sequence>MPRRNADTRAEIRETALELFAQQGFSDTSLRQIAERLQITKAALYYHFPSKQELLAEVVKPFLEEGEALLAAAEAAPDPSARRFLGDYFDLMNRHRTVLHVLLFDMGAVARLTDIIPTLLTWRERAAKVIFGAELTDERLGLAVFAVGGLQDVAFLPVEPPGTAFRDAAVDAALRVLKV</sequence>
<dbReference type="InterPro" id="IPR009057">
    <property type="entry name" value="Homeodomain-like_sf"/>
</dbReference>
<dbReference type="SUPFAM" id="SSF46689">
    <property type="entry name" value="Homeodomain-like"/>
    <property type="match status" value="1"/>
</dbReference>
<organism evidence="6 7">
    <name type="scientific">Nocardiopsis composta</name>
    <dbReference type="NCBI Taxonomy" id="157465"/>
    <lineage>
        <taxon>Bacteria</taxon>
        <taxon>Bacillati</taxon>
        <taxon>Actinomycetota</taxon>
        <taxon>Actinomycetes</taxon>
        <taxon>Streptosporangiales</taxon>
        <taxon>Nocardiopsidaceae</taxon>
        <taxon>Nocardiopsis</taxon>
    </lineage>
</organism>
<keyword evidence="1" id="KW-0805">Transcription regulation</keyword>
<proteinExistence type="predicted"/>
<evidence type="ECO:0000259" key="5">
    <source>
        <dbReference type="PROSITE" id="PS50977"/>
    </source>
</evidence>
<evidence type="ECO:0000256" key="1">
    <source>
        <dbReference type="ARBA" id="ARBA00023015"/>
    </source>
</evidence>
<dbReference type="Gene3D" id="1.10.357.10">
    <property type="entry name" value="Tetracycline Repressor, domain 2"/>
    <property type="match status" value="1"/>
</dbReference>
<dbReference type="GO" id="GO:0003700">
    <property type="term" value="F:DNA-binding transcription factor activity"/>
    <property type="evidence" value="ECO:0007669"/>
    <property type="project" value="TreeGrafter"/>
</dbReference>
<evidence type="ECO:0000256" key="3">
    <source>
        <dbReference type="ARBA" id="ARBA00023163"/>
    </source>
</evidence>
<protein>
    <submittedName>
        <fullName evidence="6">AcrR family transcriptional regulator</fullName>
    </submittedName>
</protein>
<dbReference type="InterPro" id="IPR001647">
    <property type="entry name" value="HTH_TetR"/>
</dbReference>
<keyword evidence="2 4" id="KW-0238">DNA-binding</keyword>
<dbReference type="EMBL" id="JACHDB010000001">
    <property type="protein sequence ID" value="MBB5434491.1"/>
    <property type="molecule type" value="Genomic_DNA"/>
</dbReference>
<dbReference type="RefSeq" id="WP_184395144.1">
    <property type="nucleotide sequence ID" value="NZ_BAAAJD010000122.1"/>
</dbReference>
<dbReference type="PROSITE" id="PS50977">
    <property type="entry name" value="HTH_TETR_2"/>
    <property type="match status" value="1"/>
</dbReference>
<dbReference type="PRINTS" id="PR00455">
    <property type="entry name" value="HTHTETR"/>
</dbReference>
<dbReference type="Pfam" id="PF00440">
    <property type="entry name" value="TetR_N"/>
    <property type="match status" value="1"/>
</dbReference>
<feature type="DNA-binding region" description="H-T-H motif" evidence="4">
    <location>
        <begin position="29"/>
        <end position="48"/>
    </location>
</feature>
<dbReference type="InterPro" id="IPR023772">
    <property type="entry name" value="DNA-bd_HTH_TetR-type_CS"/>
</dbReference>
<comment type="caution">
    <text evidence="6">The sequence shown here is derived from an EMBL/GenBank/DDBJ whole genome shotgun (WGS) entry which is preliminary data.</text>
</comment>
<feature type="domain" description="HTH tetR-type" evidence="5">
    <location>
        <begin position="6"/>
        <end position="66"/>
    </location>
</feature>
<evidence type="ECO:0000256" key="4">
    <source>
        <dbReference type="PROSITE-ProRule" id="PRU00335"/>
    </source>
</evidence>
<dbReference type="InterPro" id="IPR050109">
    <property type="entry name" value="HTH-type_TetR-like_transc_reg"/>
</dbReference>
<dbReference type="PANTHER" id="PTHR30055:SF234">
    <property type="entry name" value="HTH-TYPE TRANSCRIPTIONAL REGULATOR BETI"/>
    <property type="match status" value="1"/>
</dbReference>
<evidence type="ECO:0000313" key="6">
    <source>
        <dbReference type="EMBL" id="MBB5434491.1"/>
    </source>
</evidence>
<dbReference type="GO" id="GO:0000976">
    <property type="term" value="F:transcription cis-regulatory region binding"/>
    <property type="evidence" value="ECO:0007669"/>
    <property type="project" value="TreeGrafter"/>
</dbReference>
<name>A0A7W8QQC0_9ACTN</name>
<evidence type="ECO:0000256" key="2">
    <source>
        <dbReference type="ARBA" id="ARBA00023125"/>
    </source>
</evidence>
<dbReference type="PROSITE" id="PS01081">
    <property type="entry name" value="HTH_TETR_1"/>
    <property type="match status" value="1"/>
</dbReference>
<keyword evidence="3" id="KW-0804">Transcription</keyword>
<accession>A0A7W8QQC0</accession>
<dbReference type="PANTHER" id="PTHR30055">
    <property type="entry name" value="HTH-TYPE TRANSCRIPTIONAL REGULATOR RUTR"/>
    <property type="match status" value="1"/>
</dbReference>
<reference evidence="6 7" key="1">
    <citation type="submission" date="2020-08" db="EMBL/GenBank/DDBJ databases">
        <title>Sequencing the genomes of 1000 actinobacteria strains.</title>
        <authorList>
            <person name="Klenk H.-P."/>
        </authorList>
    </citation>
    <scope>NUCLEOTIDE SEQUENCE [LARGE SCALE GENOMIC DNA]</scope>
    <source>
        <strain evidence="6 7">DSM 44551</strain>
    </source>
</reference>
<evidence type="ECO:0000313" key="7">
    <source>
        <dbReference type="Proteomes" id="UP000572635"/>
    </source>
</evidence>